<accession>A0A6M3LW88</accession>
<evidence type="ECO:0000256" key="1">
    <source>
        <dbReference type="SAM" id="MobiDB-lite"/>
    </source>
</evidence>
<proteinExistence type="predicted"/>
<feature type="compositionally biased region" description="Polar residues" evidence="1">
    <location>
        <begin position="409"/>
        <end position="418"/>
    </location>
</feature>
<organism evidence="2">
    <name type="scientific">viral metagenome</name>
    <dbReference type="NCBI Taxonomy" id="1070528"/>
    <lineage>
        <taxon>unclassified sequences</taxon>
        <taxon>metagenomes</taxon>
        <taxon>organismal metagenomes</taxon>
    </lineage>
</organism>
<gene>
    <name evidence="2" type="ORF">MM171A00957_0013</name>
</gene>
<protein>
    <submittedName>
        <fullName evidence="2">Putative tail protein</fullName>
    </submittedName>
</protein>
<name>A0A6M3LW88_9ZZZZ</name>
<evidence type="ECO:0000313" key="2">
    <source>
        <dbReference type="EMBL" id="QJA99626.1"/>
    </source>
</evidence>
<dbReference type="AlphaFoldDB" id="A0A6M3LW88"/>
<feature type="region of interest" description="Disordered" evidence="1">
    <location>
        <begin position="393"/>
        <end position="418"/>
    </location>
</feature>
<reference evidence="2" key="1">
    <citation type="submission" date="2020-03" db="EMBL/GenBank/DDBJ databases">
        <title>The deep terrestrial virosphere.</title>
        <authorList>
            <person name="Holmfeldt K."/>
            <person name="Nilsson E."/>
            <person name="Simone D."/>
            <person name="Lopez-Fernandez M."/>
            <person name="Wu X."/>
            <person name="de Brujin I."/>
            <person name="Lundin D."/>
            <person name="Andersson A."/>
            <person name="Bertilsson S."/>
            <person name="Dopson M."/>
        </authorList>
    </citation>
    <scope>NUCLEOTIDE SEQUENCE</scope>
    <source>
        <strain evidence="2">MM171A00957</strain>
    </source>
</reference>
<sequence>MKKLLIGAILTGILISPAISAKFVATQVSTTTLAATFVLKAGDTMTGDLNLPNLNATYGVSAATGVFSGALAASTLDTGQGANELYDMNQNVQTTDTVTFAEVKTSTISAQGAGGLYLVDDGDNGIFIKDGGNVGIGVTTPTSKLNVNGGDVIFTNNTGTSAAQYIDYYHTTSTGTYSTINRFIGPTGTTYQLLHRTNGAMIFDNQNLTSNGYTTFTSSATERMRITAEGNIGIGTTTPTEKLHINGNVKIDGTSPNTSLTINTNLSTGGKLIAALDPIMADGNAVRYNLGQSQTTYNCVENSFVMVSSGATSNYYQVGLFGKSIASFVGTGRVGIGETAPESAMEITSASPIITLHNSTNEDTNTGRQSRLEFKGQQSGGEETSLARLAVSHSGTSDDEKGQMVFSVNDGNDGTTPTERMRIIDTGNVGIGTSAPIGKLQVAGDTIIGSGTSLLRVTGAATSLYIQASTAAVTGCSADIIFSNWYQGSPGKLVIKADGNIGVGTSEPVAKLDIIQSGSVAGLKVSGGTNSYMLTTNGTVINKLQVIDSSNIGTVGTEGAHRFDINTANTARISIEGGGNVGIGITNPVGLFQVGKGTMTVLSNGNIGIGSLTPTEKLDVIGDIKSSTTVYAPIGDFDDIYNKNLNVVYGVSAATGVFSGDVSMDELTCSTVQARGAGGLYLLDDAGGLNGLFVEDGGNVGVGTSDPFEKLTVWGDTAYLGISNTAETEAGLIFYDSSGKGTQDARLLYHSSTQDFRISVGTTAVNAVYIKTHSGNTGIGTNAPTEKLHVIGDIKSSTTIYAPIGDFDTIYVSSIVGSSPIYFQSNLDLGGNSISNLGDIDSSSQVSAGTGTFTNSIDVDNINISRGNNALPSNIAIGSATATNITTGEYTSIFGDEAGYSLTSGNNNTFIGNSAGYSTTVGGNNAYLSSYAGYNNVSGSYNTCIGDYSGVNIISSTNTFVGQSSGRSITTGSANVFLGTNAGYNGSQLNSATNSIGIGYGAYTTASNQVVLGNSSISETILRGNVGIDNPDPTCSLSVKGTVSYSSCTIQSLGATSQLTVTDKYMIVQSTGGAVTLASNPQIIAGTAYGEEVILVGGSDTDTITFIEGNGLELREVTGNCTLGKNDKLYLFYDSINDVWTEILRIDINA</sequence>
<dbReference type="EMBL" id="MT143659">
    <property type="protein sequence ID" value="QJA99626.1"/>
    <property type="molecule type" value="Genomic_DNA"/>
</dbReference>